<sequence>MTFHVGSLVKKPSLLKNAFGNDYVYPHSPSLFNKVTGELTLLSQPEDYKLGFKEDFHDGPPIWPLYVSSDNYLVSIISAMELKHYVSTNEVSRELASIATSLKVESNPVIVRVKLKTQPS</sequence>
<name>A0A645ED81_9ZZZZ</name>
<organism evidence="1">
    <name type="scientific">bioreactor metagenome</name>
    <dbReference type="NCBI Taxonomy" id="1076179"/>
    <lineage>
        <taxon>unclassified sequences</taxon>
        <taxon>metagenomes</taxon>
        <taxon>ecological metagenomes</taxon>
    </lineage>
</organism>
<dbReference type="AlphaFoldDB" id="A0A645ED81"/>
<evidence type="ECO:0000313" key="1">
    <source>
        <dbReference type="EMBL" id="MPM99058.1"/>
    </source>
</evidence>
<proteinExistence type="predicted"/>
<protein>
    <submittedName>
        <fullName evidence="1">Uncharacterized protein</fullName>
    </submittedName>
</protein>
<accession>A0A645ED81</accession>
<gene>
    <name evidence="1" type="ORF">SDC9_146248</name>
</gene>
<dbReference type="EMBL" id="VSSQ01045180">
    <property type="protein sequence ID" value="MPM99058.1"/>
    <property type="molecule type" value="Genomic_DNA"/>
</dbReference>
<reference evidence="1" key="1">
    <citation type="submission" date="2019-08" db="EMBL/GenBank/DDBJ databases">
        <authorList>
            <person name="Kucharzyk K."/>
            <person name="Murdoch R.W."/>
            <person name="Higgins S."/>
            <person name="Loffler F."/>
        </authorList>
    </citation>
    <scope>NUCLEOTIDE SEQUENCE</scope>
</reference>
<comment type="caution">
    <text evidence="1">The sequence shown here is derived from an EMBL/GenBank/DDBJ whole genome shotgun (WGS) entry which is preliminary data.</text>
</comment>